<proteinExistence type="predicted"/>
<name>A0A7X9XCI2_9BACT</name>
<accession>A0A7X9XCI2</accession>
<dbReference type="GO" id="GO:0006281">
    <property type="term" value="P:DNA repair"/>
    <property type="evidence" value="ECO:0007669"/>
    <property type="project" value="TreeGrafter"/>
</dbReference>
<dbReference type="InterPro" id="IPR023214">
    <property type="entry name" value="HAD_sf"/>
</dbReference>
<dbReference type="PANTHER" id="PTHR43434:SF13">
    <property type="entry name" value="PHOSPHOGLYCOLATE PHOSPHATASE"/>
    <property type="match status" value="1"/>
</dbReference>
<dbReference type="Gene3D" id="1.10.150.240">
    <property type="entry name" value="Putative phosphatase, domain 2"/>
    <property type="match status" value="1"/>
</dbReference>
<protein>
    <submittedName>
        <fullName evidence="1">HAD hydrolase-like protein</fullName>
    </submittedName>
</protein>
<dbReference type="RefSeq" id="WP_169659979.1">
    <property type="nucleotide sequence ID" value="NZ_JABANE010000114.1"/>
</dbReference>
<sequence length="213" mass="24613">MFKKTILFDFDGTIADTLPLVEHLIQKIGPRYRLDLSENRISVYKDLPAREILHKIKLKKWLLPFFVLEMKCRLYFQKASIPLFPEVKHQLLQLKKEGYELQILSSNASSTIRKILERENLSQVVSVIHSSSKLFGKDKKLSALKQQYGHQLLYVGDEVRDAEACQIAQIPMLAVGWGYNSPQALKKTLIIDLVEEPNLLTQKIQQYFSEIQA</sequence>
<dbReference type="GO" id="GO:0008967">
    <property type="term" value="F:phosphoglycolate phosphatase activity"/>
    <property type="evidence" value="ECO:0007669"/>
    <property type="project" value="TreeGrafter"/>
</dbReference>
<dbReference type="PANTHER" id="PTHR43434">
    <property type="entry name" value="PHOSPHOGLYCOLATE PHOSPHATASE"/>
    <property type="match status" value="1"/>
</dbReference>
<dbReference type="AlphaFoldDB" id="A0A7X9XCI2"/>
<dbReference type="GO" id="GO:0005829">
    <property type="term" value="C:cytosol"/>
    <property type="evidence" value="ECO:0007669"/>
    <property type="project" value="TreeGrafter"/>
</dbReference>
<dbReference type="SUPFAM" id="SSF56784">
    <property type="entry name" value="HAD-like"/>
    <property type="match status" value="1"/>
</dbReference>
<dbReference type="SFLD" id="SFLDG01129">
    <property type="entry name" value="C1.5:_HAD__Beta-PGM__Phosphata"/>
    <property type="match status" value="1"/>
</dbReference>
<dbReference type="InterPro" id="IPR023198">
    <property type="entry name" value="PGP-like_dom2"/>
</dbReference>
<dbReference type="SFLD" id="SFLDS00003">
    <property type="entry name" value="Haloacid_Dehalogenase"/>
    <property type="match status" value="1"/>
</dbReference>
<organism evidence="1 2">
    <name type="scientific">Flammeovirga aprica JL-4</name>
    <dbReference type="NCBI Taxonomy" id="694437"/>
    <lineage>
        <taxon>Bacteria</taxon>
        <taxon>Pseudomonadati</taxon>
        <taxon>Bacteroidota</taxon>
        <taxon>Cytophagia</taxon>
        <taxon>Cytophagales</taxon>
        <taxon>Flammeovirgaceae</taxon>
        <taxon>Flammeovirga</taxon>
    </lineage>
</organism>
<keyword evidence="2" id="KW-1185">Reference proteome</keyword>
<dbReference type="InterPro" id="IPR036412">
    <property type="entry name" value="HAD-like_sf"/>
</dbReference>
<dbReference type="InterPro" id="IPR050155">
    <property type="entry name" value="HAD-like_hydrolase_sf"/>
</dbReference>
<dbReference type="EMBL" id="JABANE010000114">
    <property type="protein sequence ID" value="NME71773.1"/>
    <property type="molecule type" value="Genomic_DNA"/>
</dbReference>
<dbReference type="Pfam" id="PF13419">
    <property type="entry name" value="HAD_2"/>
    <property type="match status" value="1"/>
</dbReference>
<gene>
    <name evidence="1" type="ORF">HHU12_27660</name>
</gene>
<keyword evidence="1" id="KW-0378">Hydrolase</keyword>
<evidence type="ECO:0000313" key="1">
    <source>
        <dbReference type="EMBL" id="NME71773.1"/>
    </source>
</evidence>
<dbReference type="Gene3D" id="3.40.50.1000">
    <property type="entry name" value="HAD superfamily/HAD-like"/>
    <property type="match status" value="1"/>
</dbReference>
<evidence type="ECO:0000313" key="2">
    <source>
        <dbReference type="Proteomes" id="UP000576082"/>
    </source>
</evidence>
<reference evidence="1 2" key="1">
    <citation type="submission" date="2020-04" db="EMBL/GenBank/DDBJ databases">
        <title>Flammeovirga sp. SR4, a novel species isolated from seawater.</title>
        <authorList>
            <person name="Wang X."/>
        </authorList>
    </citation>
    <scope>NUCLEOTIDE SEQUENCE [LARGE SCALE GENOMIC DNA]</scope>
    <source>
        <strain evidence="1 2">ATCC 23126</strain>
    </source>
</reference>
<comment type="caution">
    <text evidence="1">The sequence shown here is derived from an EMBL/GenBank/DDBJ whole genome shotgun (WGS) entry which is preliminary data.</text>
</comment>
<dbReference type="InterPro" id="IPR041492">
    <property type="entry name" value="HAD_2"/>
</dbReference>
<dbReference type="Proteomes" id="UP000576082">
    <property type="component" value="Unassembled WGS sequence"/>
</dbReference>